<evidence type="ECO:0000256" key="3">
    <source>
        <dbReference type="ARBA" id="ARBA00022448"/>
    </source>
</evidence>
<dbReference type="InterPro" id="IPR053952">
    <property type="entry name" value="K_trans_C"/>
</dbReference>
<feature type="domain" description="K+ potassium transporter integral membrane" evidence="13">
    <location>
        <begin position="21"/>
        <end position="472"/>
    </location>
</feature>
<feature type="transmembrane region" description="Helical" evidence="12">
    <location>
        <begin position="294"/>
        <end position="315"/>
    </location>
</feature>
<evidence type="ECO:0000256" key="4">
    <source>
        <dbReference type="ARBA" id="ARBA00022475"/>
    </source>
</evidence>
<evidence type="ECO:0000313" key="16">
    <source>
        <dbReference type="Proteomes" id="UP000019678"/>
    </source>
</evidence>
<feature type="transmembrane region" description="Helical" evidence="12">
    <location>
        <begin position="347"/>
        <end position="367"/>
    </location>
</feature>
<evidence type="ECO:0000256" key="5">
    <source>
        <dbReference type="ARBA" id="ARBA00022538"/>
    </source>
</evidence>
<evidence type="ECO:0000259" key="14">
    <source>
        <dbReference type="Pfam" id="PF22776"/>
    </source>
</evidence>
<feature type="transmembrane region" description="Helical" evidence="12">
    <location>
        <begin position="111"/>
        <end position="137"/>
    </location>
</feature>
<dbReference type="InterPro" id="IPR003855">
    <property type="entry name" value="K+_transporter"/>
</dbReference>
<dbReference type="eggNOG" id="COG3158">
    <property type="taxonomic scope" value="Bacteria"/>
</dbReference>
<keyword evidence="7 12" id="KW-0769">Symport</keyword>
<evidence type="ECO:0000313" key="15">
    <source>
        <dbReference type="EMBL" id="EYF01763.1"/>
    </source>
</evidence>
<keyword evidence="9 12" id="KW-1133">Transmembrane helix</keyword>
<evidence type="ECO:0000256" key="1">
    <source>
        <dbReference type="ARBA" id="ARBA00004141"/>
    </source>
</evidence>
<name>A0A017SXR2_9BACT</name>
<sequence length="632" mass="67972">MTTQTTAHAGEGASSSRTWALMLAALGVVYGDIGTSPLYAVKECFSPASLHRVATTPANILGVLSLVFWSLMMVVTVKYLAFITRADNEGAGGILALLALVPTKPGGGRGLFILVVLFGAALLYGDGVVTPAISVLSAMEGLEIATSKLKPVVVPITCAIILALFLVQKRGTEGVGKVFGPVTLLWFIVIAVLGLKEIAGNPGVLVAMWPGYAVDFFVQNRMHGFLILGSVVLCITGGEALYADMSHFGRGPIVRTWFAIVWPALLLNYFGQGAHLLAHPDAAVNPFYAIVPSWALYPTVAIATAAAVVASQALISGAYSLTQQAVQLGYFPRVTIVHTSKTEHGQIYIPEINDIMLVVCLLLVLAFRSSSGLAAAYGIAVTGTMTVTTIVYYVVVREAWGWPVWKAAPLAALFLAFDVPFFVANWAKFIHGGWVPVALSLAIFIVMTTWKTGRKHLAEVFRSSLLPLPTFLDDVKNTAPHRVRGTAVFMASNPDGTPPALLHHFKHNQVLHAQVVLLSIQVLKVPEVPAERRVTVAELGEGFFQVTALYGFMQTPHVPSLLEACKAHGLTVDPHRTSYYLGRETLLTTGTSGMSRWRKALFAFISRNARPATSYFGLPPNRVVELGMQIDL</sequence>
<dbReference type="InterPro" id="IPR023051">
    <property type="entry name" value="Kup"/>
</dbReference>
<feature type="transmembrane region" description="Helical" evidence="12">
    <location>
        <begin position="178"/>
        <end position="195"/>
    </location>
</feature>
<keyword evidence="8 12" id="KW-0630">Potassium</keyword>
<evidence type="ECO:0000256" key="7">
    <source>
        <dbReference type="ARBA" id="ARBA00022847"/>
    </source>
</evidence>
<dbReference type="STRING" id="1192034.CAP_7829"/>
<evidence type="ECO:0000256" key="8">
    <source>
        <dbReference type="ARBA" id="ARBA00022958"/>
    </source>
</evidence>
<comment type="caution">
    <text evidence="15">The sequence shown here is derived from an EMBL/GenBank/DDBJ whole genome shotgun (WGS) entry which is preliminary data.</text>
</comment>
<dbReference type="Pfam" id="PF02705">
    <property type="entry name" value="K_trans"/>
    <property type="match status" value="1"/>
</dbReference>
<dbReference type="Pfam" id="PF22776">
    <property type="entry name" value="K_trans_C"/>
    <property type="match status" value="1"/>
</dbReference>
<evidence type="ECO:0000256" key="12">
    <source>
        <dbReference type="HAMAP-Rule" id="MF_01522"/>
    </source>
</evidence>
<dbReference type="OrthoDB" id="9805577at2"/>
<feature type="transmembrane region" description="Helical" evidence="12">
    <location>
        <begin position="60"/>
        <end position="81"/>
    </location>
</feature>
<dbReference type="HAMAP" id="MF_01522">
    <property type="entry name" value="Kup"/>
    <property type="match status" value="1"/>
</dbReference>
<proteinExistence type="inferred from homology"/>
<evidence type="ECO:0000259" key="13">
    <source>
        <dbReference type="Pfam" id="PF02705"/>
    </source>
</evidence>
<feature type="transmembrane region" description="Helical" evidence="12">
    <location>
        <begin position="433"/>
        <end position="450"/>
    </location>
</feature>
<evidence type="ECO:0000256" key="11">
    <source>
        <dbReference type="ARBA" id="ARBA00023136"/>
    </source>
</evidence>
<feature type="transmembrane region" description="Helical" evidence="12">
    <location>
        <begin position="373"/>
        <end position="395"/>
    </location>
</feature>
<organism evidence="15 16">
    <name type="scientific">Chondromyces apiculatus DSM 436</name>
    <dbReference type="NCBI Taxonomy" id="1192034"/>
    <lineage>
        <taxon>Bacteria</taxon>
        <taxon>Pseudomonadati</taxon>
        <taxon>Myxococcota</taxon>
        <taxon>Polyangia</taxon>
        <taxon>Polyangiales</taxon>
        <taxon>Polyangiaceae</taxon>
        <taxon>Chondromyces</taxon>
    </lineage>
</organism>
<evidence type="ECO:0000256" key="6">
    <source>
        <dbReference type="ARBA" id="ARBA00022692"/>
    </source>
</evidence>
<comment type="function">
    <text evidence="12">Transport of potassium into the cell. Likely operates as a K(+):H(+) symporter.</text>
</comment>
<feature type="transmembrane region" description="Helical" evidence="12">
    <location>
        <begin position="20"/>
        <end position="40"/>
    </location>
</feature>
<feature type="transmembrane region" description="Helical" evidence="12">
    <location>
        <begin position="407"/>
        <end position="427"/>
    </location>
</feature>
<dbReference type="InterPro" id="IPR053951">
    <property type="entry name" value="K_trans_N"/>
</dbReference>
<dbReference type="AlphaFoldDB" id="A0A017SXR2"/>
<keyword evidence="16" id="KW-1185">Reference proteome</keyword>
<dbReference type="GO" id="GO:0005886">
    <property type="term" value="C:plasma membrane"/>
    <property type="evidence" value="ECO:0007669"/>
    <property type="project" value="UniProtKB-SubCell"/>
</dbReference>
<feature type="domain" description="K+ potassium transporter C-terminal" evidence="14">
    <location>
        <begin position="485"/>
        <end position="632"/>
    </location>
</feature>
<evidence type="ECO:0000256" key="2">
    <source>
        <dbReference type="ARBA" id="ARBA00007019"/>
    </source>
</evidence>
<feature type="transmembrane region" description="Helical" evidence="12">
    <location>
        <begin position="222"/>
        <end position="242"/>
    </location>
</feature>
<evidence type="ECO:0000256" key="10">
    <source>
        <dbReference type="ARBA" id="ARBA00023065"/>
    </source>
</evidence>
<keyword evidence="6 12" id="KW-0812">Transmembrane</keyword>
<comment type="catalytic activity">
    <reaction evidence="12">
        <text>K(+)(in) + H(+)(in) = K(+)(out) + H(+)(out)</text>
        <dbReference type="Rhea" id="RHEA:28490"/>
        <dbReference type="ChEBI" id="CHEBI:15378"/>
        <dbReference type="ChEBI" id="CHEBI:29103"/>
    </reaction>
</comment>
<keyword evidence="10 12" id="KW-0406">Ion transport</keyword>
<comment type="similarity">
    <text evidence="2 12">Belongs to the HAK/KUP transporter (TC 2.A.72) family.</text>
</comment>
<evidence type="ECO:0000256" key="9">
    <source>
        <dbReference type="ARBA" id="ARBA00022989"/>
    </source>
</evidence>
<accession>A0A017SXR2</accession>
<feature type="transmembrane region" description="Helical" evidence="12">
    <location>
        <begin position="254"/>
        <end position="274"/>
    </location>
</feature>
<comment type="subcellular location">
    <subcellularLocation>
        <location evidence="12">Cell membrane</location>
        <topology evidence="12">Multi-pass membrane protein</topology>
    </subcellularLocation>
    <subcellularLocation>
        <location evidence="1">Membrane</location>
        <topology evidence="1">Multi-pass membrane protein</topology>
    </subcellularLocation>
</comment>
<dbReference type="PANTHER" id="PTHR30540:SF79">
    <property type="entry name" value="LOW AFFINITY POTASSIUM TRANSPORT SYSTEM PROTEIN KUP"/>
    <property type="match status" value="1"/>
</dbReference>
<keyword evidence="3 12" id="KW-0813">Transport</keyword>
<reference evidence="15 16" key="1">
    <citation type="submission" date="2013-05" db="EMBL/GenBank/DDBJ databases">
        <title>Genome assembly of Chondromyces apiculatus DSM 436.</title>
        <authorList>
            <person name="Sharma G."/>
            <person name="Khatri I."/>
            <person name="Kaur C."/>
            <person name="Mayilraj S."/>
            <person name="Subramanian S."/>
        </authorList>
    </citation>
    <scope>NUCLEOTIDE SEQUENCE [LARGE SCALE GENOMIC DNA]</scope>
    <source>
        <strain evidence="15 16">DSM 436</strain>
    </source>
</reference>
<dbReference type="EMBL" id="ASRX01000072">
    <property type="protein sequence ID" value="EYF01763.1"/>
    <property type="molecule type" value="Genomic_DNA"/>
</dbReference>
<dbReference type="GO" id="GO:0015079">
    <property type="term" value="F:potassium ion transmembrane transporter activity"/>
    <property type="evidence" value="ECO:0007669"/>
    <property type="project" value="UniProtKB-UniRule"/>
</dbReference>
<protein>
    <recommendedName>
        <fullName evidence="12">Probable potassium transport system protein Kup</fullName>
    </recommendedName>
</protein>
<keyword evidence="4 12" id="KW-1003">Cell membrane</keyword>
<keyword evidence="11 12" id="KW-0472">Membrane</keyword>
<dbReference type="Proteomes" id="UP000019678">
    <property type="component" value="Unassembled WGS sequence"/>
</dbReference>
<dbReference type="GO" id="GO:0015293">
    <property type="term" value="F:symporter activity"/>
    <property type="evidence" value="ECO:0007669"/>
    <property type="project" value="UniProtKB-UniRule"/>
</dbReference>
<dbReference type="PANTHER" id="PTHR30540">
    <property type="entry name" value="OSMOTIC STRESS POTASSIUM TRANSPORTER"/>
    <property type="match status" value="1"/>
</dbReference>
<feature type="transmembrane region" description="Helical" evidence="12">
    <location>
        <begin position="149"/>
        <end position="166"/>
    </location>
</feature>
<gene>
    <name evidence="12" type="primary">kup</name>
    <name evidence="15" type="ORF">CAP_7829</name>
</gene>
<keyword evidence="5 12" id="KW-0633">Potassium transport</keyword>
<dbReference type="RefSeq" id="WP_044248798.1">
    <property type="nucleotide sequence ID" value="NZ_ASRX01000072.1"/>
</dbReference>